<keyword evidence="1" id="KW-0175">Coiled coil</keyword>
<reference evidence="2 3" key="1">
    <citation type="submission" date="2019-09" db="EMBL/GenBank/DDBJ databases">
        <authorList>
            <person name="Brejova B."/>
        </authorList>
    </citation>
    <scope>NUCLEOTIDE SEQUENCE [LARGE SCALE GENOMIC DNA]</scope>
</reference>
<organism evidence="2 3">
    <name type="scientific">Magnusiomyces paraingens</name>
    <dbReference type="NCBI Taxonomy" id="2606893"/>
    <lineage>
        <taxon>Eukaryota</taxon>
        <taxon>Fungi</taxon>
        <taxon>Dikarya</taxon>
        <taxon>Ascomycota</taxon>
        <taxon>Saccharomycotina</taxon>
        <taxon>Dipodascomycetes</taxon>
        <taxon>Dipodascales</taxon>
        <taxon>Dipodascaceae</taxon>
        <taxon>Magnusiomyces</taxon>
    </lineage>
</organism>
<gene>
    <name evidence="2" type="ORF">SAPINGB_P006137</name>
</gene>
<dbReference type="GeneID" id="43584951"/>
<protein>
    <submittedName>
        <fullName evidence="2">Uncharacterized protein</fullName>
    </submittedName>
</protein>
<dbReference type="Gene3D" id="1.20.5.170">
    <property type="match status" value="1"/>
</dbReference>
<keyword evidence="3" id="KW-1185">Reference proteome</keyword>
<dbReference type="AlphaFoldDB" id="A0A5E8C5F4"/>
<evidence type="ECO:0000313" key="2">
    <source>
        <dbReference type="EMBL" id="VVT58300.1"/>
    </source>
</evidence>
<accession>A0A5E8C5F4</accession>
<dbReference type="Pfam" id="PF10224">
    <property type="entry name" value="DUF2205"/>
    <property type="match status" value="1"/>
</dbReference>
<sequence length="66" mass="7289">MSEPQLATSTDGETQDLKLQAKQLRQRLDTAVEQIRALQNESSGLLAENKYLEEYIGNILAPASAK</sequence>
<evidence type="ECO:0000313" key="3">
    <source>
        <dbReference type="Proteomes" id="UP000398389"/>
    </source>
</evidence>
<dbReference type="InterPro" id="IPR019357">
    <property type="entry name" value="SCOC"/>
</dbReference>
<proteinExistence type="predicted"/>
<dbReference type="EMBL" id="CABVLU010000005">
    <property type="protein sequence ID" value="VVT58300.1"/>
    <property type="molecule type" value="Genomic_DNA"/>
</dbReference>
<dbReference type="RefSeq" id="XP_031856742.1">
    <property type="nucleotide sequence ID" value="XM_032000851.1"/>
</dbReference>
<dbReference type="Proteomes" id="UP000398389">
    <property type="component" value="Unassembled WGS sequence"/>
</dbReference>
<evidence type="ECO:0000256" key="1">
    <source>
        <dbReference type="SAM" id="Coils"/>
    </source>
</evidence>
<feature type="coiled-coil region" evidence="1">
    <location>
        <begin position="14"/>
        <end position="48"/>
    </location>
</feature>
<name>A0A5E8C5F4_9ASCO</name>